<feature type="non-terminal residue" evidence="2">
    <location>
        <position position="67"/>
    </location>
</feature>
<reference evidence="3" key="1">
    <citation type="submission" date="2018-04" db="EMBL/GenBank/DDBJ databases">
        <authorList>
            <person name="Cornet L."/>
        </authorList>
    </citation>
    <scope>NUCLEOTIDE SEQUENCE [LARGE SCALE GENOMIC DNA]</scope>
</reference>
<sequence length="67" mass="7102">MNYRPVPFLSIARLLMLGVVSSAVAFSDCAIASPLPAAQAVAEASTSATATWKSPQRLHRISLSPLY</sequence>
<evidence type="ECO:0000313" key="3">
    <source>
        <dbReference type="Proteomes" id="UP000249794"/>
    </source>
</evidence>
<organism evidence="2 3">
    <name type="scientific">Phormidesmis priestleyi</name>
    <dbReference type="NCBI Taxonomy" id="268141"/>
    <lineage>
        <taxon>Bacteria</taxon>
        <taxon>Bacillati</taxon>
        <taxon>Cyanobacteriota</taxon>
        <taxon>Cyanophyceae</taxon>
        <taxon>Leptolyngbyales</taxon>
        <taxon>Leptolyngbyaceae</taxon>
        <taxon>Phormidesmis</taxon>
    </lineage>
</organism>
<protein>
    <submittedName>
        <fullName evidence="2">Uncharacterized protein</fullName>
    </submittedName>
</protein>
<evidence type="ECO:0000256" key="1">
    <source>
        <dbReference type="SAM" id="SignalP"/>
    </source>
</evidence>
<dbReference type="Proteomes" id="UP000249794">
    <property type="component" value="Unassembled WGS sequence"/>
</dbReference>
<feature type="chain" id="PRO_5015996831" evidence="1">
    <location>
        <begin position="26"/>
        <end position="67"/>
    </location>
</feature>
<proteinExistence type="predicted"/>
<feature type="signal peptide" evidence="1">
    <location>
        <begin position="1"/>
        <end position="25"/>
    </location>
</feature>
<dbReference type="EMBL" id="QBMP01000314">
    <property type="protein sequence ID" value="PZO46343.1"/>
    <property type="molecule type" value="Genomic_DNA"/>
</dbReference>
<gene>
    <name evidence="2" type="ORF">DCF15_20405</name>
</gene>
<name>A0A2W4WME5_9CYAN</name>
<keyword evidence="1" id="KW-0732">Signal</keyword>
<dbReference type="AlphaFoldDB" id="A0A2W4WME5"/>
<evidence type="ECO:0000313" key="2">
    <source>
        <dbReference type="EMBL" id="PZO46343.1"/>
    </source>
</evidence>
<reference evidence="2 3" key="2">
    <citation type="submission" date="2018-06" db="EMBL/GenBank/DDBJ databases">
        <title>Metagenomic assembly of (sub)arctic Cyanobacteria and their associated microbiome from non-axenic cultures.</title>
        <authorList>
            <person name="Baurain D."/>
        </authorList>
    </citation>
    <scope>NUCLEOTIDE SEQUENCE [LARGE SCALE GENOMIC DNA]</scope>
    <source>
        <strain evidence="2">ULC027bin1</strain>
    </source>
</reference>
<accession>A0A2W4WME5</accession>
<comment type="caution">
    <text evidence="2">The sequence shown here is derived from an EMBL/GenBank/DDBJ whole genome shotgun (WGS) entry which is preliminary data.</text>
</comment>